<keyword evidence="8 14" id="KW-1133">Transmembrane helix</keyword>
<evidence type="ECO:0000256" key="3">
    <source>
        <dbReference type="ARBA" id="ARBA00022448"/>
    </source>
</evidence>
<dbReference type="InterPro" id="IPR014222">
    <property type="entry name" value="Cyt_c_oxidase_su2"/>
</dbReference>
<name>A0A7X3FSS6_9HYPH</name>
<keyword evidence="7" id="KW-0249">Electron transport</keyword>
<dbReference type="PANTHER" id="PTHR22888">
    <property type="entry name" value="CYTOCHROME C OXIDASE, SUBUNIT II"/>
    <property type="match status" value="1"/>
</dbReference>
<evidence type="ECO:0000256" key="10">
    <source>
        <dbReference type="ARBA" id="ARBA00023136"/>
    </source>
</evidence>
<gene>
    <name evidence="16" type="primary">coxB</name>
    <name evidence="16" type="ORF">GO014_13915</name>
</gene>
<evidence type="ECO:0000313" key="17">
    <source>
        <dbReference type="Proteomes" id="UP000438106"/>
    </source>
</evidence>
<organism evidence="16 17">
    <name type="scientific">Devosia marina</name>
    <dbReference type="NCBI Taxonomy" id="2683198"/>
    <lineage>
        <taxon>Bacteria</taxon>
        <taxon>Pseudomonadati</taxon>
        <taxon>Pseudomonadota</taxon>
        <taxon>Alphaproteobacteria</taxon>
        <taxon>Hyphomicrobiales</taxon>
        <taxon>Devosiaceae</taxon>
        <taxon>Devosia</taxon>
    </lineage>
</organism>
<dbReference type="InterPro" id="IPR002429">
    <property type="entry name" value="CcO_II-like_C"/>
</dbReference>
<dbReference type="Pfam" id="PF00116">
    <property type="entry name" value="COX2"/>
    <property type="match status" value="1"/>
</dbReference>
<keyword evidence="10 14" id="KW-0472">Membrane</keyword>
<keyword evidence="17" id="KW-1185">Reference proteome</keyword>
<evidence type="ECO:0000256" key="14">
    <source>
        <dbReference type="SAM" id="Phobius"/>
    </source>
</evidence>
<dbReference type="GO" id="GO:0016020">
    <property type="term" value="C:membrane"/>
    <property type="evidence" value="ECO:0007669"/>
    <property type="project" value="UniProtKB-SubCell"/>
</dbReference>
<keyword evidence="4" id="KW-0679">Respiratory chain</keyword>
<proteinExistence type="inferred from homology"/>
<evidence type="ECO:0000256" key="12">
    <source>
        <dbReference type="ARBA" id="ARBA00031399"/>
    </source>
</evidence>
<dbReference type="NCBIfam" id="TIGR02866">
    <property type="entry name" value="CoxB"/>
    <property type="match status" value="1"/>
</dbReference>
<keyword evidence="16" id="KW-0560">Oxidoreductase</keyword>
<accession>A0A7X3FSS6</accession>
<dbReference type="GO" id="GO:0004129">
    <property type="term" value="F:cytochrome-c oxidase activity"/>
    <property type="evidence" value="ECO:0007669"/>
    <property type="project" value="UniProtKB-EC"/>
</dbReference>
<dbReference type="EMBL" id="WQRF01000004">
    <property type="protein sequence ID" value="MVT00123.1"/>
    <property type="molecule type" value="Genomic_DNA"/>
</dbReference>
<dbReference type="PANTHER" id="PTHR22888:SF9">
    <property type="entry name" value="CYTOCHROME C OXIDASE SUBUNIT 2"/>
    <property type="match status" value="1"/>
</dbReference>
<evidence type="ECO:0000256" key="9">
    <source>
        <dbReference type="ARBA" id="ARBA00023008"/>
    </source>
</evidence>
<evidence type="ECO:0000259" key="15">
    <source>
        <dbReference type="PROSITE" id="PS50857"/>
    </source>
</evidence>
<comment type="similarity">
    <text evidence="2">Belongs to the cytochrome c oxidase subunit 2 family.</text>
</comment>
<evidence type="ECO:0000256" key="6">
    <source>
        <dbReference type="ARBA" id="ARBA00022723"/>
    </source>
</evidence>
<dbReference type="GO" id="GO:0016491">
    <property type="term" value="F:oxidoreductase activity"/>
    <property type="evidence" value="ECO:0007669"/>
    <property type="project" value="UniProtKB-KW"/>
</dbReference>
<comment type="catalytic activity">
    <reaction evidence="13">
        <text>4 Fe(II)-[cytochrome c] + O2 + 8 H(+)(in) = 4 Fe(III)-[cytochrome c] + 2 H2O + 4 H(+)(out)</text>
        <dbReference type="Rhea" id="RHEA:11436"/>
        <dbReference type="Rhea" id="RHEA-COMP:10350"/>
        <dbReference type="Rhea" id="RHEA-COMP:14399"/>
        <dbReference type="ChEBI" id="CHEBI:15377"/>
        <dbReference type="ChEBI" id="CHEBI:15378"/>
        <dbReference type="ChEBI" id="CHEBI:15379"/>
        <dbReference type="ChEBI" id="CHEBI:29033"/>
        <dbReference type="ChEBI" id="CHEBI:29034"/>
        <dbReference type="EC" id="7.1.1.9"/>
    </reaction>
</comment>
<comment type="caution">
    <text evidence="16">The sequence shown here is derived from an EMBL/GenBank/DDBJ whole genome shotgun (WGS) entry which is preliminary data.</text>
</comment>
<comment type="function">
    <text evidence="11">Subunits I and II form the functional core of the enzyme complex. Electrons originating in cytochrome c are transferred via heme a and Cu(A) to the binuclear center formed by heme a3 and Cu(B).</text>
</comment>
<dbReference type="PROSITE" id="PS50857">
    <property type="entry name" value="COX2_CUA"/>
    <property type="match status" value="1"/>
</dbReference>
<reference evidence="16 17" key="1">
    <citation type="submission" date="2019-12" db="EMBL/GenBank/DDBJ databases">
        <title>Devosia maris sp. nov., isolated from the deep seawater.</title>
        <authorList>
            <person name="Liu Y."/>
        </authorList>
    </citation>
    <scope>NUCLEOTIDE SEQUENCE [LARGE SCALE GENOMIC DNA]</scope>
    <source>
        <strain evidence="16 17">L53-10-65</strain>
    </source>
</reference>
<evidence type="ECO:0000256" key="8">
    <source>
        <dbReference type="ARBA" id="ARBA00022989"/>
    </source>
</evidence>
<dbReference type="Gene3D" id="2.60.40.420">
    <property type="entry name" value="Cupredoxins - blue copper proteins"/>
    <property type="match status" value="1"/>
</dbReference>
<keyword evidence="5 14" id="KW-0812">Transmembrane</keyword>
<keyword evidence="9" id="KW-0186">Copper</keyword>
<evidence type="ECO:0000256" key="11">
    <source>
        <dbReference type="ARBA" id="ARBA00024688"/>
    </source>
</evidence>
<dbReference type="Proteomes" id="UP000438106">
    <property type="component" value="Unassembled WGS sequence"/>
</dbReference>
<dbReference type="GO" id="GO:0042773">
    <property type="term" value="P:ATP synthesis coupled electron transport"/>
    <property type="evidence" value="ECO:0007669"/>
    <property type="project" value="TreeGrafter"/>
</dbReference>
<feature type="transmembrane region" description="Helical" evidence="14">
    <location>
        <begin position="66"/>
        <end position="91"/>
    </location>
</feature>
<evidence type="ECO:0000256" key="1">
    <source>
        <dbReference type="ARBA" id="ARBA00004141"/>
    </source>
</evidence>
<keyword evidence="3" id="KW-0813">Transport</keyword>
<sequence>MIGTGFGRRLLVADFGLCVLARNIGHRLFPLFKPVALCATPLLLTGCTGALSTLDPAGPRAANLATLWWVMLYGSALLFALVMALFAMAYLRPAWVTRITPAQWIVGGGLVLPIPILILLTGTALVLGEQLLPRGDAPLRFGAHAERWHWTFTYPDGREMSDEVLHIPAGRPIDVAVTSQDVIHAFWVPRLGGKIDAIPGHENLIRLEADEPGTYWGQCAEYCGPGHDGMWFRIEAHASDDFAGLMGGGQ</sequence>
<evidence type="ECO:0000256" key="4">
    <source>
        <dbReference type="ARBA" id="ARBA00022660"/>
    </source>
</evidence>
<dbReference type="AlphaFoldDB" id="A0A7X3FSS6"/>
<evidence type="ECO:0000256" key="7">
    <source>
        <dbReference type="ARBA" id="ARBA00022982"/>
    </source>
</evidence>
<feature type="transmembrane region" description="Helical" evidence="14">
    <location>
        <begin position="31"/>
        <end position="54"/>
    </location>
</feature>
<feature type="transmembrane region" description="Helical" evidence="14">
    <location>
        <begin position="103"/>
        <end position="127"/>
    </location>
</feature>
<evidence type="ECO:0000256" key="2">
    <source>
        <dbReference type="ARBA" id="ARBA00007866"/>
    </source>
</evidence>
<evidence type="ECO:0000256" key="13">
    <source>
        <dbReference type="ARBA" id="ARBA00047816"/>
    </source>
</evidence>
<protein>
    <recommendedName>
        <fullName evidence="12">Cytochrome aa3 subunit 2</fullName>
    </recommendedName>
</protein>
<dbReference type="PROSITE" id="PS00078">
    <property type="entry name" value="COX2"/>
    <property type="match status" value="1"/>
</dbReference>
<dbReference type="SUPFAM" id="SSF49503">
    <property type="entry name" value="Cupredoxins"/>
    <property type="match status" value="1"/>
</dbReference>
<evidence type="ECO:0000256" key="5">
    <source>
        <dbReference type="ARBA" id="ARBA00022692"/>
    </source>
</evidence>
<evidence type="ECO:0000313" key="16">
    <source>
        <dbReference type="EMBL" id="MVT00123.1"/>
    </source>
</evidence>
<feature type="domain" description="Cytochrome oxidase subunit II copper A binding" evidence="15">
    <location>
        <begin position="136"/>
        <end position="248"/>
    </location>
</feature>
<dbReference type="InterPro" id="IPR008972">
    <property type="entry name" value="Cupredoxin"/>
</dbReference>
<comment type="subcellular location">
    <subcellularLocation>
        <location evidence="1">Membrane</location>
        <topology evidence="1">Multi-pass membrane protein</topology>
    </subcellularLocation>
</comment>
<dbReference type="InterPro" id="IPR045187">
    <property type="entry name" value="CcO_II"/>
</dbReference>
<dbReference type="InterPro" id="IPR001505">
    <property type="entry name" value="Copper_CuA"/>
</dbReference>
<dbReference type="GO" id="GO:0005507">
    <property type="term" value="F:copper ion binding"/>
    <property type="evidence" value="ECO:0007669"/>
    <property type="project" value="InterPro"/>
</dbReference>
<keyword evidence="6" id="KW-0479">Metal-binding</keyword>